<comment type="caution">
    <text evidence="9">The sequence shown here is derived from an EMBL/GenBank/DDBJ whole genome shotgun (WGS) entry which is preliminary data.</text>
</comment>
<evidence type="ECO:0000256" key="6">
    <source>
        <dbReference type="ARBA" id="ARBA00023242"/>
    </source>
</evidence>
<dbReference type="PANTHER" id="PTHR45810:SF17">
    <property type="entry name" value="HISTONE H3-LIKE CENTROMERIC PROTEIN A"/>
    <property type="match status" value="1"/>
</dbReference>
<sequence length="172" mass="19545">MVRIKPLATKRDLILKPLDGFQNESSAADDMSDDNRTALSVVSGSVVGGGKRRVTSKKAFLYGSKRKRQTHKPGAKIAMEIRRLRNSVHLLIPRAPFFRVVREVVYEMSGSRGVNRFTLYALEALHEATEAFLVRLFECAQLCADHARRVTLMPRDMQLVRRLRSMAETCKR</sequence>
<dbReference type="Proteomes" id="UP001608902">
    <property type="component" value="Unassembled WGS sequence"/>
</dbReference>
<reference evidence="9 10" key="1">
    <citation type="submission" date="2024-08" db="EMBL/GenBank/DDBJ databases">
        <title>Gnathostoma spinigerum genome.</title>
        <authorList>
            <person name="Gonzalez-Bertolin B."/>
            <person name="Monzon S."/>
            <person name="Zaballos A."/>
            <person name="Jimenez P."/>
            <person name="Dekumyoy P."/>
            <person name="Varona S."/>
            <person name="Cuesta I."/>
            <person name="Sumanam S."/>
            <person name="Adisakwattana P."/>
            <person name="Gasser R.B."/>
            <person name="Hernandez-Gonzalez A."/>
            <person name="Young N.D."/>
            <person name="Perteguer M.J."/>
        </authorList>
    </citation>
    <scope>NUCLEOTIDE SEQUENCE [LARGE SCALE GENOMIC DNA]</scope>
    <source>
        <strain evidence="9">AL3</strain>
        <tissue evidence="9">Liver</tissue>
    </source>
</reference>
<protein>
    <recommendedName>
        <fullName evidence="8">Core Histone H2A/H2B/H3 domain-containing protein</fullName>
    </recommendedName>
</protein>
<keyword evidence="7" id="KW-0544">Nucleosome core</keyword>
<evidence type="ECO:0000256" key="3">
    <source>
        <dbReference type="ARBA" id="ARBA00010343"/>
    </source>
</evidence>
<evidence type="ECO:0000256" key="2">
    <source>
        <dbReference type="ARBA" id="ARBA00004286"/>
    </source>
</evidence>
<comment type="similarity">
    <text evidence="3">Belongs to the histone H3 family.</text>
</comment>
<evidence type="ECO:0000259" key="8">
    <source>
        <dbReference type="Pfam" id="PF00125"/>
    </source>
</evidence>
<evidence type="ECO:0000313" key="9">
    <source>
        <dbReference type="EMBL" id="MFH4975686.1"/>
    </source>
</evidence>
<organism evidence="9 10">
    <name type="scientific">Gnathostoma spinigerum</name>
    <dbReference type="NCBI Taxonomy" id="75299"/>
    <lineage>
        <taxon>Eukaryota</taxon>
        <taxon>Metazoa</taxon>
        <taxon>Ecdysozoa</taxon>
        <taxon>Nematoda</taxon>
        <taxon>Chromadorea</taxon>
        <taxon>Rhabditida</taxon>
        <taxon>Spirurina</taxon>
        <taxon>Gnathostomatomorpha</taxon>
        <taxon>Gnathostomatoidea</taxon>
        <taxon>Gnathostomatidae</taxon>
        <taxon>Gnathostoma</taxon>
    </lineage>
</organism>
<name>A0ABD6EE72_9BILA</name>
<evidence type="ECO:0000256" key="5">
    <source>
        <dbReference type="ARBA" id="ARBA00023125"/>
    </source>
</evidence>
<dbReference type="InterPro" id="IPR009072">
    <property type="entry name" value="Histone-fold"/>
</dbReference>
<dbReference type="GO" id="GO:0005634">
    <property type="term" value="C:nucleus"/>
    <property type="evidence" value="ECO:0007669"/>
    <property type="project" value="UniProtKB-SubCell"/>
</dbReference>
<dbReference type="Gene3D" id="1.10.20.10">
    <property type="entry name" value="Histone, subunit A"/>
    <property type="match status" value="1"/>
</dbReference>
<evidence type="ECO:0000313" key="10">
    <source>
        <dbReference type="Proteomes" id="UP001608902"/>
    </source>
</evidence>
<dbReference type="InterPro" id="IPR000164">
    <property type="entry name" value="Histone_H3/CENP-A"/>
</dbReference>
<keyword evidence="6" id="KW-0539">Nucleus</keyword>
<dbReference type="InterPro" id="IPR007125">
    <property type="entry name" value="H2A/H2B/H3"/>
</dbReference>
<evidence type="ECO:0000256" key="1">
    <source>
        <dbReference type="ARBA" id="ARBA00004123"/>
    </source>
</evidence>
<dbReference type="Pfam" id="PF00125">
    <property type="entry name" value="Histone"/>
    <property type="match status" value="1"/>
</dbReference>
<feature type="domain" description="Core Histone H2A/H2B/H3" evidence="8">
    <location>
        <begin position="74"/>
        <end position="163"/>
    </location>
</feature>
<dbReference type="EMBL" id="JBGFUD010001062">
    <property type="protein sequence ID" value="MFH4975686.1"/>
    <property type="molecule type" value="Genomic_DNA"/>
</dbReference>
<dbReference type="PANTHER" id="PTHR45810">
    <property type="entry name" value="HISTONE H3.2"/>
    <property type="match status" value="1"/>
</dbReference>
<dbReference type="CDD" id="cd22911">
    <property type="entry name" value="HFD_H3"/>
    <property type="match status" value="1"/>
</dbReference>
<dbReference type="GO" id="GO:0003677">
    <property type="term" value="F:DNA binding"/>
    <property type="evidence" value="ECO:0007669"/>
    <property type="project" value="UniProtKB-KW"/>
</dbReference>
<comment type="subcellular location">
    <subcellularLocation>
        <location evidence="2">Chromosome</location>
    </subcellularLocation>
    <subcellularLocation>
        <location evidence="1">Nucleus</location>
    </subcellularLocation>
</comment>
<accession>A0ABD6EE72</accession>
<proteinExistence type="inferred from homology"/>
<dbReference type="AlphaFoldDB" id="A0ABD6EE72"/>
<keyword evidence="10" id="KW-1185">Reference proteome</keyword>
<dbReference type="SMART" id="SM00428">
    <property type="entry name" value="H3"/>
    <property type="match status" value="1"/>
</dbReference>
<keyword evidence="5" id="KW-0238">DNA-binding</keyword>
<dbReference type="SUPFAM" id="SSF47113">
    <property type="entry name" value="Histone-fold"/>
    <property type="match status" value="1"/>
</dbReference>
<evidence type="ECO:0000256" key="4">
    <source>
        <dbReference type="ARBA" id="ARBA00022454"/>
    </source>
</evidence>
<dbReference type="PRINTS" id="PR00622">
    <property type="entry name" value="HISTONEH3"/>
</dbReference>
<dbReference type="GO" id="GO:0000786">
    <property type="term" value="C:nucleosome"/>
    <property type="evidence" value="ECO:0007669"/>
    <property type="project" value="UniProtKB-KW"/>
</dbReference>
<keyword evidence="4" id="KW-0158">Chromosome</keyword>
<gene>
    <name evidence="9" type="ORF">AB6A40_002395</name>
</gene>
<evidence type="ECO:0000256" key="7">
    <source>
        <dbReference type="ARBA" id="ARBA00023269"/>
    </source>
</evidence>